<accession>A0ACD4C694</accession>
<dbReference type="EMBL" id="CP104558">
    <property type="protein sequence ID" value="UXH44068.1"/>
    <property type="molecule type" value="Genomic_DNA"/>
</dbReference>
<sequence>MQTHIREATKNDYDAVHRIQRQVHEMHTKERPDHYQMADTTLDRQYFNSLIDGENTKVFILEEGQPIAYTILTIKSPVERPILIPKKVVYMDDFGVDQTLRGKGLGKKFFGEVVEYAKTIGADSLELGVWEFNEDAIKFYESMNLRTKSRMMEIRL</sequence>
<keyword evidence="2" id="KW-1185">Reference proteome</keyword>
<gene>
    <name evidence="1" type="ORF">N5C46_20915</name>
</gene>
<evidence type="ECO:0000313" key="2">
    <source>
        <dbReference type="Proteomes" id="UP001064027"/>
    </source>
</evidence>
<name>A0ACD4C694_9BACI</name>
<dbReference type="Proteomes" id="UP001064027">
    <property type="component" value="Chromosome"/>
</dbReference>
<protein>
    <submittedName>
        <fullName evidence="1">GNAT family N-acetyltransferase</fullName>
    </submittedName>
</protein>
<proteinExistence type="predicted"/>
<evidence type="ECO:0000313" key="1">
    <source>
        <dbReference type="EMBL" id="UXH44068.1"/>
    </source>
</evidence>
<organism evidence="1 2">
    <name type="scientific">Rossellomorea vietnamensis</name>
    <dbReference type="NCBI Taxonomy" id="218284"/>
    <lineage>
        <taxon>Bacteria</taxon>
        <taxon>Bacillati</taxon>
        <taxon>Bacillota</taxon>
        <taxon>Bacilli</taxon>
        <taxon>Bacillales</taxon>
        <taxon>Bacillaceae</taxon>
        <taxon>Rossellomorea</taxon>
    </lineage>
</organism>
<reference evidence="1" key="1">
    <citation type="submission" date="2022-09" db="EMBL/GenBank/DDBJ databases">
        <title>Complete genome sequence of Rossellomorea vietnamensis strain RL-WG62, a newly isolated PGPR with the potential for plant salinity stress alleviation.</title>
        <authorList>
            <person name="Ren L."/>
            <person name="Wang G."/>
            <person name="Hu H."/>
        </authorList>
    </citation>
    <scope>NUCLEOTIDE SEQUENCE</scope>
    <source>
        <strain evidence="1">RL-WG62</strain>
    </source>
</reference>